<sequence length="438" mass="48064">MMRRNDPRIRQTWNQISQSVESANESAQANIFSFSHNYIGPCLSSLGNCIGSCTAPCFPTREERLRRQRGRSRGRPELSFDFYDDWEDDDGARDGLLGWGNDELDRLLAGSSAGQQPTGRHRAMSYGARRGKDGRGTPGARRKTVTGEGPDPTIIPRTSIFGFLRLPWKLGTNSLRYTPSVADLQEHPGSGRRMELEGEPLLEENDEGARNRESEQSRKRSDTQGSAATVESYSSRGDLFSSEDEADAIPLDDEFAVVLERRMTLSGPDDTKSSSRTRSGKRPSAGSRTSTRTSSSRDIRSSLKRSREESVSAARPPSVLETPMSEAPSMADLNREEEQARRDEEAEIERKRLAAQRLAVKHGLSVPPETTEQDESVEQDAHSQPSVPHTNPSPAELPDTTHAEPSSSENDAAASNSPASGPTASEFVPARLPHFPGS</sequence>
<dbReference type="AlphaFoldDB" id="A0A161TFF7"/>
<dbReference type="RefSeq" id="XP_018190312.1">
    <property type="nucleotide sequence ID" value="XM_018332244.1"/>
</dbReference>
<protein>
    <submittedName>
        <fullName evidence="2">Uncharacterized protein</fullName>
    </submittedName>
</protein>
<organism evidence="2 3">
    <name type="scientific">Xylona heveae (strain CBS 132557 / TC161)</name>
    <dbReference type="NCBI Taxonomy" id="1328760"/>
    <lineage>
        <taxon>Eukaryota</taxon>
        <taxon>Fungi</taxon>
        <taxon>Dikarya</taxon>
        <taxon>Ascomycota</taxon>
        <taxon>Pezizomycotina</taxon>
        <taxon>Xylonomycetes</taxon>
        <taxon>Xylonales</taxon>
        <taxon>Xylonaceae</taxon>
        <taxon>Xylona</taxon>
    </lineage>
</organism>
<dbReference type="GeneID" id="28897381"/>
<feature type="region of interest" description="Disordered" evidence="1">
    <location>
        <begin position="110"/>
        <end position="156"/>
    </location>
</feature>
<feature type="compositionally biased region" description="Polar residues" evidence="1">
    <location>
        <begin position="223"/>
        <end position="235"/>
    </location>
</feature>
<gene>
    <name evidence="2" type="ORF">L228DRAFT_245760</name>
</gene>
<dbReference type="OMA" id="GIWTFQH"/>
<feature type="compositionally biased region" description="Low complexity" evidence="1">
    <location>
        <begin position="274"/>
        <end position="294"/>
    </location>
</feature>
<feature type="compositionally biased region" description="Basic and acidic residues" evidence="1">
    <location>
        <begin position="262"/>
        <end position="273"/>
    </location>
</feature>
<feature type="compositionally biased region" description="Basic and acidic residues" evidence="1">
    <location>
        <begin position="207"/>
        <end position="222"/>
    </location>
</feature>
<evidence type="ECO:0000313" key="2">
    <source>
        <dbReference type="EMBL" id="KZF24757.1"/>
    </source>
</evidence>
<dbReference type="InParanoid" id="A0A161TFF7"/>
<keyword evidence="3" id="KW-1185">Reference proteome</keyword>
<feature type="region of interest" description="Disordered" evidence="1">
    <location>
        <begin position="262"/>
        <end position="438"/>
    </location>
</feature>
<dbReference type="OrthoDB" id="5421971at2759"/>
<evidence type="ECO:0000256" key="1">
    <source>
        <dbReference type="SAM" id="MobiDB-lite"/>
    </source>
</evidence>
<dbReference type="EMBL" id="KV407456">
    <property type="protein sequence ID" value="KZF24757.1"/>
    <property type="molecule type" value="Genomic_DNA"/>
</dbReference>
<accession>A0A161TFF7</accession>
<reference evidence="2 3" key="1">
    <citation type="journal article" date="2016" name="Fungal Biol.">
        <title>The genome of Xylona heveae provides a window into fungal endophytism.</title>
        <authorList>
            <person name="Gazis R."/>
            <person name="Kuo A."/>
            <person name="Riley R."/>
            <person name="LaButti K."/>
            <person name="Lipzen A."/>
            <person name="Lin J."/>
            <person name="Amirebrahimi M."/>
            <person name="Hesse C.N."/>
            <person name="Spatafora J.W."/>
            <person name="Henrissat B."/>
            <person name="Hainaut M."/>
            <person name="Grigoriev I.V."/>
            <person name="Hibbett D.S."/>
        </authorList>
    </citation>
    <scope>NUCLEOTIDE SEQUENCE [LARGE SCALE GENOMIC DNA]</scope>
    <source>
        <strain evidence="2 3">TC161</strain>
    </source>
</reference>
<feature type="region of interest" description="Disordered" evidence="1">
    <location>
        <begin position="181"/>
        <end position="245"/>
    </location>
</feature>
<name>A0A161TFF7_XYLHT</name>
<evidence type="ECO:0000313" key="3">
    <source>
        <dbReference type="Proteomes" id="UP000076632"/>
    </source>
</evidence>
<feature type="compositionally biased region" description="Polar residues" evidence="1">
    <location>
        <begin position="382"/>
        <end position="393"/>
    </location>
</feature>
<feature type="compositionally biased region" description="Acidic residues" evidence="1">
    <location>
        <begin position="197"/>
        <end position="206"/>
    </location>
</feature>
<proteinExistence type="predicted"/>
<feature type="compositionally biased region" description="Low complexity" evidence="1">
    <location>
        <begin position="403"/>
        <end position="425"/>
    </location>
</feature>
<feature type="compositionally biased region" description="Basic and acidic residues" evidence="1">
    <location>
        <begin position="295"/>
        <end position="310"/>
    </location>
</feature>
<feature type="compositionally biased region" description="Basic and acidic residues" evidence="1">
    <location>
        <begin position="333"/>
        <end position="352"/>
    </location>
</feature>
<dbReference type="Proteomes" id="UP000076632">
    <property type="component" value="Unassembled WGS sequence"/>
</dbReference>